<proteinExistence type="predicted"/>
<gene>
    <name evidence="2" type="ORF">JCM19274_1011</name>
    <name evidence="1" type="ORF">JCM19300_3562</name>
</gene>
<sequence length="94" mass="11490">MFHLEFNNIYLEFQQSEFKQFKDYVINIEIDYWEHKYACAKVQRKIPIPSMQPNLVLMFNREEIKELQSLFNLENRKDISLLSLQDINYTLIIN</sequence>
<protein>
    <submittedName>
        <fullName evidence="2">Uncharacterized protein</fullName>
    </submittedName>
</protein>
<dbReference type="STRING" id="221126.SAMN04489722_103159"/>
<accession>A0A090X4X6</accession>
<name>A0A090X4X6_9FLAO</name>
<evidence type="ECO:0000313" key="3">
    <source>
        <dbReference type="Proteomes" id="UP000029643"/>
    </source>
</evidence>
<evidence type="ECO:0000313" key="1">
    <source>
        <dbReference type="EMBL" id="GAL60624.1"/>
    </source>
</evidence>
<evidence type="ECO:0000313" key="2">
    <source>
        <dbReference type="EMBL" id="GAL78547.1"/>
    </source>
</evidence>
<dbReference type="Proteomes" id="UP000029643">
    <property type="component" value="Unassembled WGS sequence"/>
</dbReference>
<evidence type="ECO:0000313" key="4">
    <source>
        <dbReference type="Proteomes" id="UP000029644"/>
    </source>
</evidence>
<dbReference type="Proteomes" id="UP000029644">
    <property type="component" value="Unassembled WGS sequence"/>
</dbReference>
<dbReference type="EMBL" id="BBNQ01000001">
    <property type="protein sequence ID" value="GAL60624.1"/>
    <property type="molecule type" value="Genomic_DNA"/>
</dbReference>
<dbReference type="InterPro" id="IPR046508">
    <property type="entry name" value="DUF6686"/>
</dbReference>
<reference evidence="3 4" key="1">
    <citation type="journal article" date="2014" name="Genome Announc.">
        <title>Draft Genome Sequences of Marine Flavobacterium Algibacter lectus Strains SS8 and NR4.</title>
        <authorList>
            <person name="Takatani N."/>
            <person name="Nakanishi M."/>
            <person name="Meirelles P."/>
            <person name="Mino S."/>
            <person name="Suda W."/>
            <person name="Oshima K."/>
            <person name="Hattori M."/>
            <person name="Ohkuma M."/>
            <person name="Hosokawa M."/>
            <person name="Miyashita K."/>
            <person name="Thompson F.L."/>
            <person name="Niwa A."/>
            <person name="Sawabe T."/>
            <person name="Sawabe T."/>
        </authorList>
    </citation>
    <scope>NUCLEOTIDE SEQUENCE [LARGE SCALE GENOMIC DNA]</scope>
    <source>
        <strain evidence="2">JCM 19274</strain>
        <strain evidence="1 4">JCM 19300</strain>
        <strain evidence="3">JCM19274</strain>
    </source>
</reference>
<dbReference type="Pfam" id="PF20391">
    <property type="entry name" value="DUF6686"/>
    <property type="match status" value="1"/>
</dbReference>
<dbReference type="EMBL" id="BBNU01000003">
    <property type="protein sequence ID" value="GAL78547.1"/>
    <property type="molecule type" value="Genomic_DNA"/>
</dbReference>
<organism evidence="2 3">
    <name type="scientific">Algibacter lectus</name>
    <dbReference type="NCBI Taxonomy" id="221126"/>
    <lineage>
        <taxon>Bacteria</taxon>
        <taxon>Pseudomonadati</taxon>
        <taxon>Bacteroidota</taxon>
        <taxon>Flavobacteriia</taxon>
        <taxon>Flavobacteriales</taxon>
        <taxon>Flavobacteriaceae</taxon>
        <taxon>Algibacter</taxon>
    </lineage>
</organism>
<comment type="caution">
    <text evidence="2">The sequence shown here is derived from an EMBL/GenBank/DDBJ whole genome shotgun (WGS) entry which is preliminary data.</text>
</comment>
<dbReference type="AlphaFoldDB" id="A0A090X4X6"/>